<dbReference type="OrthoDB" id="372722at2759"/>
<feature type="compositionally biased region" description="Basic and acidic residues" evidence="1">
    <location>
        <begin position="2178"/>
        <end position="2192"/>
    </location>
</feature>
<feature type="region of interest" description="Disordered" evidence="1">
    <location>
        <begin position="648"/>
        <end position="749"/>
    </location>
</feature>
<feature type="region of interest" description="Disordered" evidence="1">
    <location>
        <begin position="1843"/>
        <end position="1865"/>
    </location>
</feature>
<feature type="compositionally biased region" description="Basic and acidic residues" evidence="1">
    <location>
        <begin position="512"/>
        <end position="526"/>
    </location>
</feature>
<feature type="region of interest" description="Disordered" evidence="1">
    <location>
        <begin position="2653"/>
        <end position="2674"/>
    </location>
</feature>
<feature type="compositionally biased region" description="Acidic residues" evidence="1">
    <location>
        <begin position="2353"/>
        <end position="2396"/>
    </location>
</feature>
<feature type="compositionally biased region" description="Basic and acidic residues" evidence="1">
    <location>
        <begin position="272"/>
        <end position="281"/>
    </location>
</feature>
<gene>
    <name evidence="2" type="ORF">AK88_00849</name>
</gene>
<feature type="compositionally biased region" description="Basic and acidic residues" evidence="1">
    <location>
        <begin position="692"/>
        <end position="706"/>
    </location>
</feature>
<feature type="compositionally biased region" description="Basic and acidic residues" evidence="1">
    <location>
        <begin position="2444"/>
        <end position="2459"/>
    </location>
</feature>
<feature type="compositionally biased region" description="Basic residues" evidence="1">
    <location>
        <begin position="1788"/>
        <end position="1804"/>
    </location>
</feature>
<feature type="compositionally biased region" description="Polar residues" evidence="1">
    <location>
        <begin position="786"/>
        <end position="802"/>
    </location>
</feature>
<feature type="compositionally biased region" description="Basic and acidic residues" evidence="1">
    <location>
        <begin position="664"/>
        <end position="680"/>
    </location>
</feature>
<feature type="compositionally biased region" description="Basic residues" evidence="1">
    <location>
        <begin position="972"/>
        <end position="983"/>
    </location>
</feature>
<feature type="region of interest" description="Disordered" evidence="1">
    <location>
        <begin position="2615"/>
        <end position="2636"/>
    </location>
</feature>
<feature type="region of interest" description="Disordered" evidence="1">
    <location>
        <begin position="2144"/>
        <end position="2319"/>
    </location>
</feature>
<evidence type="ECO:0000256" key="1">
    <source>
        <dbReference type="SAM" id="MobiDB-lite"/>
    </source>
</evidence>
<sequence>MHSAPKTEISKNSLNFFGSFYAKHEKKDSKDEVITSEWSVTEENFTNLKSTCNQNTSSSCTSTNIHSNDIHSNDILSNDILSSNILSSNILSSNSNQVESQHDNFVESEQDYDSNKNSYKSAKLFYDNNMPLETSTMTSKSLLDKNYFSIAHESIFPTENFLKDSQNNSCRNTKSRKSSNNNDNAYSTDYYLDNNRCMNSQDKSSNFLEPSVQNVDDGSDGYDTFDIFGINKPRSSQGYTCVGEARKTNTGTPLKEEHKETLVMVPSTAEDAQYHQSKEDDQLTGGPKGQAKVQRESTADSIQHQVECDPVCDHASDHANHHARDGAEGATGEQSAHSDDAHQNNPTETHTREKHPYDEKKFGYDKFLLKNFFSKISKFISNSNEEEEGGEKYKAKEMGIDDEQLNVPISRRCESLNSYSSLYELNEYFENNEMKNEKENLKNYLEEFDAWEPLPTREEKNKYEMTNKVSDRCKRGESHKNDKVGTSEWADGSETNQRANVQSEYPNTQTENSEKRSEENRSHYDSTKCYPYVRNTDQQNDDSFGDLGGKDMAQGKCHPCANEEEQPYVVHMDNEGIGSEEVKEDVNNGESEKGYHRNDFQNNRHVSLSELKHFPSINYSGKQDESEFLLNKNSLQKYYSILHKLSKKETKTSATPSSVYLSDRNNDGVKRQGNENKDSADAISVGVGSENGAHEKNENGEDRGDGQCRTNDSTQSSVDHDDICMSNDNLDGNSAELPKSNSDVENDFAHNPDVVCEDTLTNNNSYPQYSNGKYAYNKSKQEHSSYSRVRSQKRNPVSYSFRNSSTFNKDCIDVERSDQDDEENDADIEADPDMDANVDSYAECSEDYSGDYSGDCGGDSARGGDITTCIKPCGRMNDTDLDHNDVSGYCPPGEMNTTCNPYVNKRPFKKEMYKNAYDEVYNMNSKYETIDVGIFQGDKLMLNYNKDNIIRDKVPDGECACCVSGVHKGGKHKRAQSMRRKRGNGSDVDEHVHEGYNDNEQDYNRDDHHDERLDDHLDERQRNDLVFCIEPYGRTSGAKFEAPPRKKFNSFNNSNAFDCSRGSCGQSCFQENCCQRDCCRGNCAPDKYHMRYSERVMSGNFSDGGNSVERYLTNVRSDKKAAYSNPFNLNSSIAYNLYRRGSNNYFPQNHYDYVVKENCAKHMMKNYFDAKIKEGRKDDNKSAMIVEQQKKDFNGAFVSMPIINNLNGQKYLAPNDVYYYNRGIGRDGTVGRVAIDSAPAGGGPSRIIMTPSSSAGKGTTSVTAGTAITFGSSPVNAAGCWMNRQKMSVSTNKIEIVRKIDMNYKRRIIDCSPTTMVSNKYMQYYGSNGLGVPSSNYYHDTHAQYNGLYDYSPNNRSVKMPSKTNSLMPVDQNGFSNVRTKIPSEKKHTNLSNYVIDIEVLQENKYGMYNQLNMKNKGRKNMNNFIDLDDVHDSNNCDVYRRCAASASKVVDYDWNKEKFLQKKNALMNFYNDMEEDRAVNSCFPCGKKREQMVNYVIDVDKVYEDDMYMMPYDGVKRRHMGSMMDGANGFRSGSISVAQMERRRRGDKNLTPLHECQRELLQHHHNQHHHNQHHHHNEQQYLHYSSNGNYKLMMEKYNKSLLLNSPMDMSCVNNYSSTREYIMNANGGRSAMGDYAQNEQMRSGSGASKRRKGVARRSLFYNEHPLGRGSHDDEWESEMGGVPGGRVVCGRGGCPGDESDTDENYIDDEHDRNTYRGAHCNDNSRRTKLSKLCRDQRVLFSRRNNGAISRKVPHAEMLHRGGNKLEPFEEDEEESDYYMYNKYGFKKKKKKNKKHQQHLHSRSRGRDYSHHRNTINEDTLCNENELEKITQIENIISRKMKLSKMKRERESNNLDNPEDEDEDSDIYNNIEFDRIKIENILDGTIKLDNKDENIINNILELERRKYTINCIMDKLRKRENECNYLSDMDKHFKQRINSNVYDLYSDKSTYNIYNTKMCVNYFLEEKMHSPENKEFIKNFFVEKTHKNIYFVQVFKKKKKRKEGIPVGKNCAVEEKNSPELGEQVGNARNVEKEGSSSISPPVEMMPFCAAAVGDELAAENEKKYDVEEGAEGKLGEAEKGCGTDGEIPENVVGQMHGDASGQNTNVAETGEGDGEATDPPKSERKMKYFNYQLSFIKWKFGRADKDESKKEDAQQEQQRLEQQAELLALTDPSHAPLENHEHEKMEIRDESFEFSMGKCVDRDEQNGEGKMETEDKEQANVVVTEGEREEALHGELHQHTLHPASGDPSGDGIRPTSKPQGTKNTHPNEDETDDDFEEGDNLIDQMMGMNKDDRDEEEEEGEEKKRETEHSFDSVINEEMVENEENKFGNLPLQEQLFSAMKMTGAQIIMGNEDEDDLDEYDDDDDEDEEEEEEEEDDEEDEEEEEEYEEGDDEMVGGAAVNAKGSYKEKNNEVNEVKDLKDNVEWMKKEAHSAEETNISEADDAHVRKNTCDGDEAAGEHEVEVVKEYNGENQEEKTSHSREVINLQNGETTTPHCSDDGNDVKEIRVKNQAKENIKEEIEIIEEDVNQDMCYSDIKFMIKDKNEEDEEFEEVIEKRSCTKYRNKHNNNSEHYFPYDHRDNVKKEHENYAQYSHHGMINGVTLKKEERGAGDFYSHLENDGEKAEDDEIDESPEYKQFKKQIAMMDMTLQKKEKEDEKKVREKNEQEKQQWDDSNLSIQTKQLMKGTISRGNSNNSISNMNAKNFFIKDMLHENNQYIHDYCDIEDSTKYKMLDIAKKNQIEKIKKKIKKNKKLRKEDFKLLSELLHHKFVLNEISVVGNYEVNYKNCFDILELEEYKLRKDLLKTYCECLSIGLTTHEREFLNEFQLFLPDINIMDDMNILYILRHSRNEKNCVFKCFLGEP</sequence>
<reference evidence="2 3" key="1">
    <citation type="submission" date="2014-03" db="EMBL/GenBank/DDBJ databases">
        <title>The Genome Sequence of Plasmodium fragile nilgiri.</title>
        <authorList>
            <consortium name="The Broad Institute Genomics Platform"/>
            <consortium name="The Broad Institute Genome Sequencing Center for Infectious Disease"/>
            <person name="Neafsey D."/>
            <person name="Duraisingh M."/>
            <person name="Young S.K."/>
            <person name="Zeng Q."/>
            <person name="Gargeya S."/>
            <person name="Abouelleil A."/>
            <person name="Alvarado L."/>
            <person name="Chapman S.B."/>
            <person name="Gainer-Dewar J."/>
            <person name="Goldberg J."/>
            <person name="Griggs A."/>
            <person name="Gujja S."/>
            <person name="Hansen M."/>
            <person name="Howarth C."/>
            <person name="Imamovic A."/>
            <person name="Larimer J."/>
            <person name="Pearson M."/>
            <person name="Poon T.W."/>
            <person name="Priest M."/>
            <person name="Roberts A."/>
            <person name="Saif S."/>
            <person name="Shea T."/>
            <person name="Sykes S."/>
            <person name="Wortman J."/>
            <person name="Nusbaum C."/>
            <person name="Birren B."/>
        </authorList>
    </citation>
    <scope>NUCLEOTIDE SEQUENCE [LARGE SCALE GENOMIC DNA]</scope>
    <source>
        <strain evidence="3">nilgiri</strain>
    </source>
</reference>
<feature type="compositionally biased region" description="Basic and acidic residues" evidence="1">
    <location>
        <begin position="2226"/>
        <end position="2239"/>
    </location>
</feature>
<feature type="compositionally biased region" description="Polar residues" evidence="1">
    <location>
        <begin position="708"/>
        <end position="717"/>
    </location>
</feature>
<feature type="compositionally biased region" description="Basic and acidic residues" evidence="1">
    <location>
        <begin position="349"/>
        <end position="358"/>
    </location>
</feature>
<feature type="region of interest" description="Disordered" evidence="1">
    <location>
        <begin position="470"/>
        <end position="546"/>
    </location>
</feature>
<feature type="compositionally biased region" description="Basic and acidic residues" evidence="1">
    <location>
        <begin position="2653"/>
        <end position="2673"/>
    </location>
</feature>
<feature type="compositionally biased region" description="Low complexity" evidence="1">
    <location>
        <begin position="167"/>
        <end position="184"/>
    </location>
</feature>
<dbReference type="RefSeq" id="XP_012333916.1">
    <property type="nucleotide sequence ID" value="XM_012478493.1"/>
</dbReference>
<feature type="compositionally biased region" description="Basic and acidic residues" evidence="1">
    <location>
        <begin position="311"/>
        <end position="327"/>
    </location>
</feature>
<feature type="compositionally biased region" description="Basic and acidic residues" evidence="1">
    <location>
        <begin position="2615"/>
        <end position="2624"/>
    </location>
</feature>
<proteinExistence type="predicted"/>
<organism evidence="2 3">
    <name type="scientific">Plasmodium fragile</name>
    <dbReference type="NCBI Taxonomy" id="5857"/>
    <lineage>
        <taxon>Eukaryota</taxon>
        <taxon>Sar</taxon>
        <taxon>Alveolata</taxon>
        <taxon>Apicomplexa</taxon>
        <taxon>Aconoidasida</taxon>
        <taxon>Haemosporida</taxon>
        <taxon>Plasmodiidae</taxon>
        <taxon>Plasmodium</taxon>
        <taxon>Plasmodium (Plasmodium)</taxon>
    </lineage>
</organism>
<dbReference type="OMA" id="HKNYENH"/>
<dbReference type="VEuPathDB" id="PlasmoDB:AK88_00849"/>
<feature type="region of interest" description="Disordered" evidence="1">
    <location>
        <begin position="780"/>
        <end position="802"/>
    </location>
</feature>
<feature type="compositionally biased region" description="Low complexity" evidence="1">
    <location>
        <begin position="2156"/>
        <end position="2170"/>
    </location>
</feature>
<evidence type="ECO:0000313" key="3">
    <source>
        <dbReference type="Proteomes" id="UP000054561"/>
    </source>
</evidence>
<feature type="compositionally biased region" description="Polar residues" evidence="1">
    <location>
        <begin position="493"/>
        <end position="510"/>
    </location>
</feature>
<feature type="region of interest" description="Disordered" evidence="1">
    <location>
        <begin position="1788"/>
        <end position="1811"/>
    </location>
</feature>
<feature type="region of interest" description="Disordered" evidence="1">
    <location>
        <begin position="972"/>
        <end position="1010"/>
    </location>
</feature>
<feature type="compositionally biased region" description="Basic and acidic residues" evidence="1">
    <location>
        <begin position="2407"/>
        <end position="2417"/>
    </location>
</feature>
<name>A0A0D9QTX3_PLAFR</name>
<feature type="compositionally biased region" description="Basic and acidic residues" evidence="1">
    <location>
        <begin position="470"/>
        <end position="485"/>
    </location>
</feature>
<feature type="region of interest" description="Disordered" evidence="1">
    <location>
        <begin position="2345"/>
        <end position="2417"/>
    </location>
</feature>
<keyword evidence="3" id="KW-1185">Reference proteome</keyword>
<feature type="compositionally biased region" description="Basic and acidic residues" evidence="1">
    <location>
        <begin position="2200"/>
        <end position="2219"/>
    </location>
</feature>
<accession>A0A0D9QTX3</accession>
<protein>
    <submittedName>
        <fullName evidence="2">Uncharacterized protein</fullName>
    </submittedName>
</protein>
<feature type="region of interest" description="Disordered" evidence="1">
    <location>
        <begin position="162"/>
        <end position="188"/>
    </location>
</feature>
<feature type="region of interest" description="Disordered" evidence="1">
    <location>
        <begin position="2097"/>
        <end position="2126"/>
    </location>
</feature>
<feature type="compositionally biased region" description="Basic and acidic residues" evidence="1">
    <location>
        <begin position="2303"/>
        <end position="2313"/>
    </location>
</feature>
<feature type="region of interest" description="Disordered" evidence="1">
    <location>
        <begin position="2430"/>
        <end position="2459"/>
    </location>
</feature>
<feature type="compositionally biased region" description="Acidic residues" evidence="1">
    <location>
        <begin position="2271"/>
        <end position="2282"/>
    </location>
</feature>
<feature type="compositionally biased region" description="Basic and acidic residues" evidence="1">
    <location>
        <begin position="988"/>
        <end position="1010"/>
    </location>
</feature>
<feature type="compositionally biased region" description="Basic and acidic residues" evidence="1">
    <location>
        <begin position="2144"/>
        <end position="2154"/>
    </location>
</feature>
<dbReference type="Proteomes" id="UP000054561">
    <property type="component" value="Unassembled WGS sequence"/>
</dbReference>
<dbReference type="GeneID" id="24266163"/>
<dbReference type="EMBL" id="KQ001651">
    <property type="protein sequence ID" value="KJP89406.1"/>
    <property type="molecule type" value="Genomic_DNA"/>
</dbReference>
<evidence type="ECO:0000313" key="2">
    <source>
        <dbReference type="EMBL" id="KJP89406.1"/>
    </source>
</evidence>
<feature type="compositionally biased region" description="Acidic residues" evidence="1">
    <location>
        <begin position="2625"/>
        <end position="2634"/>
    </location>
</feature>
<feature type="region of interest" description="Disordered" evidence="1">
    <location>
        <begin position="271"/>
        <end position="358"/>
    </location>
</feature>